<evidence type="ECO:0000313" key="2">
    <source>
        <dbReference type="EMBL" id="MDN0025378.1"/>
    </source>
</evidence>
<organism evidence="2 4">
    <name type="scientific">Leyella lascolaii</name>
    <dbReference type="NCBI Taxonomy" id="1776379"/>
    <lineage>
        <taxon>Bacteria</taxon>
        <taxon>Pseudomonadati</taxon>
        <taxon>Bacteroidota</taxon>
        <taxon>Bacteroidia</taxon>
        <taxon>Bacteroidales</taxon>
        <taxon>Prevotellaceae</taxon>
        <taxon>Leyella</taxon>
    </lineage>
</organism>
<dbReference type="EMBL" id="JAUEIF010000005">
    <property type="protein sequence ID" value="MDN0025378.1"/>
    <property type="molecule type" value="Genomic_DNA"/>
</dbReference>
<dbReference type="Proteomes" id="UP001168478">
    <property type="component" value="Unassembled WGS sequence"/>
</dbReference>
<reference evidence="2" key="2">
    <citation type="submission" date="2023-08" db="EMBL/GenBank/DDBJ databases">
        <title>Identification and characterization of horizontal gene transfer across gut microbiota members of farm animals based on homology search.</title>
        <authorList>
            <person name="Schwarzerova J."/>
            <person name="Nykrynova M."/>
            <person name="Jureckova K."/>
            <person name="Cejkova D."/>
            <person name="Rychlik I."/>
        </authorList>
    </citation>
    <scope>NUCLEOTIDE SEQUENCE</scope>
    <source>
        <strain evidence="2">ET15</strain>
        <strain evidence="1">ET37</strain>
    </source>
</reference>
<evidence type="ECO:0000313" key="4">
    <source>
        <dbReference type="Proteomes" id="UP001168478"/>
    </source>
</evidence>
<proteinExistence type="predicted"/>
<dbReference type="Proteomes" id="UP001167831">
    <property type="component" value="Unassembled WGS sequence"/>
</dbReference>
<name>A0AAW7JM82_9BACT</name>
<dbReference type="RefSeq" id="WP_286685961.1">
    <property type="nucleotide sequence ID" value="NZ_JAUEIE010000007.1"/>
</dbReference>
<dbReference type="EMBL" id="JAUEIE010000007">
    <property type="protein sequence ID" value="MDN0022918.1"/>
    <property type="molecule type" value="Genomic_DNA"/>
</dbReference>
<gene>
    <name evidence="1" type="ORF">QVN81_07795</name>
    <name evidence="2" type="ORF">QVN84_07590</name>
</gene>
<reference evidence="2" key="1">
    <citation type="submission" date="2023-06" db="EMBL/GenBank/DDBJ databases">
        <authorList>
            <person name="Zeman M."/>
            <person name="Kubasova T."/>
            <person name="Jahodarova E."/>
            <person name="Nykrynova M."/>
            <person name="Rychlik I."/>
        </authorList>
    </citation>
    <scope>NUCLEOTIDE SEQUENCE</scope>
    <source>
        <strain evidence="2">ET15</strain>
        <strain evidence="1">ET37</strain>
    </source>
</reference>
<evidence type="ECO:0000313" key="3">
    <source>
        <dbReference type="Proteomes" id="UP001167831"/>
    </source>
</evidence>
<dbReference type="AlphaFoldDB" id="A0AAW7JM82"/>
<protein>
    <submittedName>
        <fullName evidence="2">Uncharacterized protein</fullName>
    </submittedName>
</protein>
<comment type="caution">
    <text evidence="2">The sequence shown here is derived from an EMBL/GenBank/DDBJ whole genome shotgun (WGS) entry which is preliminary data.</text>
</comment>
<accession>A0AAW7JM82</accession>
<evidence type="ECO:0000313" key="1">
    <source>
        <dbReference type="EMBL" id="MDN0022918.1"/>
    </source>
</evidence>
<keyword evidence="3" id="KW-1185">Reference proteome</keyword>
<sequence>MEQPKFIITDKGFFRFGRVCLHKHLLQPGEKCLGGGYYEFDFVSLRIVLTGRSYDYGPPCWLALDTIKIPSSCRGMRIIYVPENPADDDFVVTDELKIEYV</sequence>